<protein>
    <recommendedName>
        <fullName evidence="1">RNase H type-1 domain-containing protein</fullName>
    </recommendedName>
</protein>
<dbReference type="AlphaFoldDB" id="A0A7J7MX71"/>
<dbReference type="EMBL" id="JACGCM010001193">
    <property type="protein sequence ID" value="KAF6159298.1"/>
    <property type="molecule type" value="Genomic_DNA"/>
</dbReference>
<evidence type="ECO:0000313" key="3">
    <source>
        <dbReference type="Proteomes" id="UP000541444"/>
    </source>
</evidence>
<dbReference type="SUPFAM" id="SSF53098">
    <property type="entry name" value="Ribonuclease H-like"/>
    <property type="match status" value="1"/>
</dbReference>
<dbReference type="InterPro" id="IPR036397">
    <property type="entry name" value="RNaseH_sf"/>
</dbReference>
<dbReference type="PANTHER" id="PTHR47723">
    <property type="entry name" value="OS05G0353850 PROTEIN"/>
    <property type="match status" value="1"/>
</dbReference>
<name>A0A7J7MX71_9MAGN</name>
<dbReference type="InterPro" id="IPR002156">
    <property type="entry name" value="RNaseH_domain"/>
</dbReference>
<evidence type="ECO:0000313" key="2">
    <source>
        <dbReference type="EMBL" id="KAF6159298.1"/>
    </source>
</evidence>
<dbReference type="GO" id="GO:0003676">
    <property type="term" value="F:nucleic acid binding"/>
    <property type="evidence" value="ECO:0007669"/>
    <property type="project" value="InterPro"/>
</dbReference>
<proteinExistence type="predicted"/>
<dbReference type="Gene3D" id="3.30.420.10">
    <property type="entry name" value="Ribonuclease H-like superfamily/Ribonuclease H"/>
    <property type="match status" value="1"/>
</dbReference>
<dbReference type="Proteomes" id="UP000541444">
    <property type="component" value="Unassembled WGS sequence"/>
</dbReference>
<dbReference type="InterPro" id="IPR044730">
    <property type="entry name" value="RNase_H-like_dom_plant"/>
</dbReference>
<dbReference type="CDD" id="cd06222">
    <property type="entry name" value="RNase_H_like"/>
    <property type="match status" value="1"/>
</dbReference>
<dbReference type="OrthoDB" id="1166192at2759"/>
<comment type="caution">
    <text evidence="2">The sequence shown here is derived from an EMBL/GenBank/DDBJ whole genome shotgun (WGS) entry which is preliminary data.</text>
</comment>
<feature type="domain" description="RNase H type-1" evidence="1">
    <location>
        <begin position="126"/>
        <end position="242"/>
    </location>
</feature>
<reference evidence="2 3" key="1">
    <citation type="journal article" date="2020" name="IScience">
        <title>Genome Sequencing of the Endangered Kingdonia uniflora (Circaeasteraceae, Ranunculales) Reveals Potential Mechanisms of Evolutionary Specialization.</title>
        <authorList>
            <person name="Sun Y."/>
            <person name="Deng T."/>
            <person name="Zhang A."/>
            <person name="Moore M.J."/>
            <person name="Landis J.B."/>
            <person name="Lin N."/>
            <person name="Zhang H."/>
            <person name="Zhang X."/>
            <person name="Huang J."/>
            <person name="Zhang X."/>
            <person name="Sun H."/>
            <person name="Wang H."/>
        </authorList>
    </citation>
    <scope>NUCLEOTIDE SEQUENCE [LARGE SCALE GENOMIC DNA]</scope>
    <source>
        <strain evidence="2">TB1705</strain>
        <tissue evidence="2">Leaf</tissue>
    </source>
</reference>
<keyword evidence="3" id="KW-1185">Reference proteome</keyword>
<gene>
    <name evidence="2" type="ORF">GIB67_032069</name>
</gene>
<dbReference type="GO" id="GO:0004523">
    <property type="term" value="F:RNA-DNA hybrid ribonuclease activity"/>
    <property type="evidence" value="ECO:0007669"/>
    <property type="project" value="InterPro"/>
</dbReference>
<dbReference type="Pfam" id="PF13456">
    <property type="entry name" value="RVT_3"/>
    <property type="match status" value="1"/>
</dbReference>
<evidence type="ECO:0000259" key="1">
    <source>
        <dbReference type="Pfam" id="PF13456"/>
    </source>
</evidence>
<dbReference type="PANTHER" id="PTHR47723:SF19">
    <property type="entry name" value="POLYNUCLEOTIDYL TRANSFERASE, RIBONUCLEASE H-LIKE SUPERFAMILY PROTEIN"/>
    <property type="match status" value="1"/>
</dbReference>
<sequence length="261" mass="29035">MSDSTLCICWHRPKSQDKHTGGEREMSCRAKCKTGLPGSNMGTELLHKWPINIDVWIDHDVHPLLCTLTGILKSLGALSTLKETRLWPRLGNLLFVLLFLTFGAKGIIEFLKAKLAKPPPGYHAINTDGSLSEVGGFRATMRTEKGISVKAVTGRVRAQSIIIYELQGIEVGMLLGLKLEINKVILCIDSGEAYHLFNKNGKPPWQVQRLVERIKILMLRFGSCIVEQVFREANVAADNLSKIKPAEGFIELLPNAFSFEL</sequence>
<dbReference type="InterPro" id="IPR053151">
    <property type="entry name" value="RNase_H-like"/>
</dbReference>
<accession>A0A7J7MX71</accession>
<organism evidence="2 3">
    <name type="scientific">Kingdonia uniflora</name>
    <dbReference type="NCBI Taxonomy" id="39325"/>
    <lineage>
        <taxon>Eukaryota</taxon>
        <taxon>Viridiplantae</taxon>
        <taxon>Streptophyta</taxon>
        <taxon>Embryophyta</taxon>
        <taxon>Tracheophyta</taxon>
        <taxon>Spermatophyta</taxon>
        <taxon>Magnoliopsida</taxon>
        <taxon>Ranunculales</taxon>
        <taxon>Circaeasteraceae</taxon>
        <taxon>Kingdonia</taxon>
    </lineage>
</organism>
<dbReference type="InterPro" id="IPR012337">
    <property type="entry name" value="RNaseH-like_sf"/>
</dbReference>